<dbReference type="AlphaFoldDB" id="A0A512AL28"/>
<feature type="transmembrane region" description="Helical" evidence="1">
    <location>
        <begin position="70"/>
        <end position="92"/>
    </location>
</feature>
<dbReference type="RefSeq" id="WP_147159710.1">
    <property type="nucleotide sequence ID" value="NZ_BJYR01000014.1"/>
</dbReference>
<feature type="transmembrane region" description="Helical" evidence="1">
    <location>
        <begin position="39"/>
        <end position="58"/>
    </location>
</feature>
<feature type="transmembrane region" description="Helical" evidence="1">
    <location>
        <begin position="357"/>
        <end position="376"/>
    </location>
</feature>
<dbReference type="Proteomes" id="UP000321464">
    <property type="component" value="Unassembled WGS sequence"/>
</dbReference>
<proteinExistence type="predicted"/>
<evidence type="ECO:0008006" key="4">
    <source>
        <dbReference type="Google" id="ProtNLM"/>
    </source>
</evidence>
<feature type="transmembrane region" description="Helical" evidence="1">
    <location>
        <begin position="290"/>
        <end position="313"/>
    </location>
</feature>
<dbReference type="EMBL" id="BJYR01000014">
    <property type="protein sequence ID" value="GEO00398.1"/>
    <property type="molecule type" value="Genomic_DNA"/>
</dbReference>
<feature type="transmembrane region" description="Helical" evidence="1">
    <location>
        <begin position="98"/>
        <end position="120"/>
    </location>
</feature>
<organism evidence="2 3">
    <name type="scientific">Novosphingobium sediminis</name>
    <dbReference type="NCBI Taxonomy" id="707214"/>
    <lineage>
        <taxon>Bacteria</taxon>
        <taxon>Pseudomonadati</taxon>
        <taxon>Pseudomonadota</taxon>
        <taxon>Alphaproteobacteria</taxon>
        <taxon>Sphingomonadales</taxon>
        <taxon>Sphingomonadaceae</taxon>
        <taxon>Novosphingobium</taxon>
    </lineage>
</organism>
<feature type="transmembrane region" description="Helical" evidence="1">
    <location>
        <begin position="141"/>
        <end position="159"/>
    </location>
</feature>
<feature type="transmembrane region" description="Helical" evidence="1">
    <location>
        <begin position="265"/>
        <end position="284"/>
    </location>
</feature>
<sequence>MPSSALTPLQRVYLHSGLQSFVEASGGIFIAGFLVSRGFSYPAALASFAMIVLSRFVLRPLVLPLALRWGLLGTLLTGVAIRAVSFALLPFVTGVGPLLALFLGVSGIGGVLYWTSWHAVMPSLMETGKGGQQVSIQQATSAVVGIVAPAVGGVLLAVAGPVPAFLAIAALQLATALPLIGAPNPSVDPNAQLDRAVAAHARRLYLGEGFHSGCSVMIWNLALFASLGEHFDAFGGAIAAAGVAAAIGSLVVGRLIDTGRPRHSLAVAYGAAAFALVLKGAAFAHPVLAVVATALGALVVPMTATAMLAPLYAMARQSPCVLRFSMATEGGWDLGCASACLISAALLASGASFRLPILLGLAAIAAMASMLNTWYARQPAAA</sequence>
<keyword evidence="1" id="KW-0812">Transmembrane</keyword>
<evidence type="ECO:0000256" key="1">
    <source>
        <dbReference type="SAM" id="Phobius"/>
    </source>
</evidence>
<dbReference type="Gene3D" id="1.20.1250.20">
    <property type="entry name" value="MFS general substrate transporter like domains"/>
    <property type="match status" value="1"/>
</dbReference>
<feature type="transmembrane region" description="Helical" evidence="1">
    <location>
        <begin position="334"/>
        <end position="351"/>
    </location>
</feature>
<comment type="caution">
    <text evidence="2">The sequence shown here is derived from an EMBL/GenBank/DDBJ whole genome shotgun (WGS) entry which is preliminary data.</text>
</comment>
<feature type="transmembrane region" description="Helical" evidence="1">
    <location>
        <begin position="12"/>
        <end position="33"/>
    </location>
</feature>
<feature type="transmembrane region" description="Helical" evidence="1">
    <location>
        <begin position="233"/>
        <end position="253"/>
    </location>
</feature>
<dbReference type="OrthoDB" id="7262016at2"/>
<keyword evidence="3" id="KW-1185">Reference proteome</keyword>
<dbReference type="InterPro" id="IPR036259">
    <property type="entry name" value="MFS_trans_sf"/>
</dbReference>
<feature type="transmembrane region" description="Helical" evidence="1">
    <location>
        <begin position="204"/>
        <end position="227"/>
    </location>
</feature>
<name>A0A512AL28_9SPHN</name>
<keyword evidence="1" id="KW-1133">Transmembrane helix</keyword>
<accession>A0A512AL28</accession>
<dbReference type="SUPFAM" id="SSF103473">
    <property type="entry name" value="MFS general substrate transporter"/>
    <property type="match status" value="1"/>
</dbReference>
<evidence type="ECO:0000313" key="2">
    <source>
        <dbReference type="EMBL" id="GEO00398.1"/>
    </source>
</evidence>
<feature type="transmembrane region" description="Helical" evidence="1">
    <location>
        <begin position="165"/>
        <end position="183"/>
    </location>
</feature>
<keyword evidence="1" id="KW-0472">Membrane</keyword>
<protein>
    <recommendedName>
        <fullName evidence="4">MFS transporter</fullName>
    </recommendedName>
</protein>
<gene>
    <name evidence="2" type="ORF">NSE01_22300</name>
</gene>
<evidence type="ECO:0000313" key="3">
    <source>
        <dbReference type="Proteomes" id="UP000321464"/>
    </source>
</evidence>
<reference evidence="2 3" key="1">
    <citation type="submission" date="2019-07" db="EMBL/GenBank/DDBJ databases">
        <title>Whole genome shotgun sequence of Novosphingobium sediminis NBRC 106119.</title>
        <authorList>
            <person name="Hosoyama A."/>
            <person name="Uohara A."/>
            <person name="Ohji S."/>
            <person name="Ichikawa N."/>
        </authorList>
    </citation>
    <scope>NUCLEOTIDE SEQUENCE [LARGE SCALE GENOMIC DNA]</scope>
    <source>
        <strain evidence="2 3">NBRC 106119</strain>
    </source>
</reference>